<accession>I3S6R6</accession>
<dbReference type="AlphaFoldDB" id="I3S6R6"/>
<sequence length="56" mass="6544">MFENLSKNNMESFNKGNISNINQAELTKQEWPIIKFTKSILQEFKSRTGLLHSIPF</sequence>
<organism evidence="1">
    <name type="scientific">Medicago truncatula</name>
    <name type="common">Barrel medic</name>
    <name type="synonym">Medicago tribuloides</name>
    <dbReference type="NCBI Taxonomy" id="3880"/>
    <lineage>
        <taxon>Eukaryota</taxon>
        <taxon>Viridiplantae</taxon>
        <taxon>Streptophyta</taxon>
        <taxon>Embryophyta</taxon>
        <taxon>Tracheophyta</taxon>
        <taxon>Spermatophyta</taxon>
        <taxon>Magnoliopsida</taxon>
        <taxon>eudicotyledons</taxon>
        <taxon>Gunneridae</taxon>
        <taxon>Pentapetalae</taxon>
        <taxon>rosids</taxon>
        <taxon>fabids</taxon>
        <taxon>Fabales</taxon>
        <taxon>Fabaceae</taxon>
        <taxon>Papilionoideae</taxon>
        <taxon>50 kb inversion clade</taxon>
        <taxon>NPAAA clade</taxon>
        <taxon>Hologalegina</taxon>
        <taxon>IRL clade</taxon>
        <taxon>Trifolieae</taxon>
        <taxon>Medicago</taxon>
    </lineage>
</organism>
<dbReference type="EMBL" id="BT136163">
    <property type="protein sequence ID" value="AFK35958.1"/>
    <property type="molecule type" value="mRNA"/>
</dbReference>
<name>I3S6R6_MEDTR</name>
<evidence type="ECO:0000313" key="1">
    <source>
        <dbReference type="EMBL" id="AFK35958.1"/>
    </source>
</evidence>
<protein>
    <submittedName>
        <fullName evidence="1">Uncharacterized protein</fullName>
    </submittedName>
</protein>
<proteinExistence type="evidence at transcript level"/>
<reference evidence="1" key="1">
    <citation type="submission" date="2012-05" db="EMBL/GenBank/DDBJ databases">
        <authorList>
            <person name="Krishnakumar V."/>
            <person name="Cheung F."/>
            <person name="Xiao Y."/>
            <person name="Chan A."/>
            <person name="Moskal W.A."/>
            <person name="Town C.D."/>
        </authorList>
    </citation>
    <scope>NUCLEOTIDE SEQUENCE</scope>
</reference>